<sequence>MEIEIISSTGIEWYKDCIGKRFKVQSESRKGGRGKYVVRLEKEDRVLMNWHMYGWVDKKHCKEVKPIVYEFISGENYDYLVPIKGQ</sequence>
<organism evidence="1 2">
    <name type="scientific">Clostridium lentum</name>
    <dbReference type="NCBI Taxonomy" id="2763037"/>
    <lineage>
        <taxon>Bacteria</taxon>
        <taxon>Bacillati</taxon>
        <taxon>Bacillota</taxon>
        <taxon>Clostridia</taxon>
        <taxon>Eubacteriales</taxon>
        <taxon>Clostridiaceae</taxon>
        <taxon>Clostridium</taxon>
    </lineage>
</organism>
<dbReference type="AlphaFoldDB" id="A0A8I0DP75"/>
<protein>
    <submittedName>
        <fullName evidence="1">Uncharacterized protein</fullName>
    </submittedName>
</protein>
<gene>
    <name evidence="1" type="ORF">H8R92_07230</name>
</gene>
<keyword evidence="2" id="KW-1185">Reference proteome</keyword>
<evidence type="ECO:0000313" key="2">
    <source>
        <dbReference type="Proteomes" id="UP000662088"/>
    </source>
</evidence>
<accession>A0A8I0DP75</accession>
<dbReference type="RefSeq" id="WP_186835095.1">
    <property type="nucleotide sequence ID" value="NZ_JACOOQ010000010.1"/>
</dbReference>
<evidence type="ECO:0000313" key="1">
    <source>
        <dbReference type="EMBL" id="MBC5640227.1"/>
    </source>
</evidence>
<comment type="caution">
    <text evidence="1">The sequence shown here is derived from an EMBL/GenBank/DDBJ whole genome shotgun (WGS) entry which is preliminary data.</text>
</comment>
<dbReference type="Proteomes" id="UP000662088">
    <property type="component" value="Unassembled WGS sequence"/>
</dbReference>
<proteinExistence type="predicted"/>
<reference evidence="1" key="1">
    <citation type="submission" date="2020-08" db="EMBL/GenBank/DDBJ databases">
        <title>Genome public.</title>
        <authorList>
            <person name="Liu C."/>
            <person name="Sun Q."/>
        </authorList>
    </citation>
    <scope>NUCLEOTIDE SEQUENCE</scope>
    <source>
        <strain evidence="1">NSJ-42</strain>
    </source>
</reference>
<name>A0A8I0DP75_9CLOT</name>
<dbReference type="EMBL" id="JACOOQ010000010">
    <property type="protein sequence ID" value="MBC5640227.1"/>
    <property type="molecule type" value="Genomic_DNA"/>
</dbReference>